<evidence type="ECO:0000313" key="2">
    <source>
        <dbReference type="EMBL" id="VTR93862.1"/>
    </source>
</evidence>
<dbReference type="KEGG" id="gms:SOIL9_38520"/>
<accession>A0A6P2D339</accession>
<dbReference type="InterPro" id="IPR029062">
    <property type="entry name" value="Class_I_gatase-like"/>
</dbReference>
<dbReference type="PROSITE" id="PS51318">
    <property type="entry name" value="TAT"/>
    <property type="match status" value="1"/>
</dbReference>
<organism evidence="2 3">
    <name type="scientific">Gemmata massiliana</name>
    <dbReference type="NCBI Taxonomy" id="1210884"/>
    <lineage>
        <taxon>Bacteria</taxon>
        <taxon>Pseudomonadati</taxon>
        <taxon>Planctomycetota</taxon>
        <taxon>Planctomycetia</taxon>
        <taxon>Gemmatales</taxon>
        <taxon>Gemmataceae</taxon>
        <taxon>Gemmata</taxon>
    </lineage>
</organism>
<dbReference type="Proteomes" id="UP000464178">
    <property type="component" value="Chromosome"/>
</dbReference>
<dbReference type="InterPro" id="IPR006311">
    <property type="entry name" value="TAT_signal"/>
</dbReference>
<name>A0A6P2D339_9BACT</name>
<keyword evidence="3" id="KW-1185">Reference proteome</keyword>
<dbReference type="SUPFAM" id="SSF52317">
    <property type="entry name" value="Class I glutamine amidotransferase-like"/>
    <property type="match status" value="1"/>
</dbReference>
<dbReference type="Gene3D" id="3.20.20.80">
    <property type="entry name" value="Glycosidases"/>
    <property type="match status" value="1"/>
</dbReference>
<dbReference type="CDD" id="cd03143">
    <property type="entry name" value="A4_beta-galactosidase_middle_domain"/>
    <property type="match status" value="1"/>
</dbReference>
<evidence type="ECO:0000259" key="1">
    <source>
        <dbReference type="Pfam" id="PF06283"/>
    </source>
</evidence>
<protein>
    <recommendedName>
        <fullName evidence="1">ThuA-like domain-containing protein</fullName>
    </recommendedName>
</protein>
<dbReference type="Pfam" id="PF06283">
    <property type="entry name" value="ThuA"/>
    <property type="match status" value="1"/>
</dbReference>
<proteinExistence type="predicted"/>
<dbReference type="InterPro" id="IPR029010">
    <property type="entry name" value="ThuA-like"/>
</dbReference>
<dbReference type="AlphaFoldDB" id="A0A6P2D339"/>
<reference evidence="2 3" key="1">
    <citation type="submission" date="2019-05" db="EMBL/GenBank/DDBJ databases">
        <authorList>
            <consortium name="Science for Life Laboratories"/>
        </authorList>
    </citation>
    <scope>NUCLEOTIDE SEQUENCE [LARGE SCALE GENOMIC DNA]</scope>
    <source>
        <strain evidence="2">Soil9</strain>
    </source>
</reference>
<evidence type="ECO:0000313" key="3">
    <source>
        <dbReference type="Proteomes" id="UP000464178"/>
    </source>
</evidence>
<sequence>MSLPSRREFVCTAAAAAISVSESSLSRTTAGEDAKADIWGRAILPQPFEKAPFHEVKVPAWVQDSTGAGYTLSVMSTEQRKEAANAGVTISEMGFVDPFFAYYDSKLLKRRSPHVAPDGLKKAIAEYQKLGVRVLGVYPPTLQAEVWELHSDWRRVATDTDQIPEIDLKKFPHGGMLCPLGPYGDFFIDVLAEIVTEFPAVSAFSFDGLHHGGGCYCKHCRTNYKKDTGNAIPKHDMQSEDFRKYLHWADRKLEDLVQRMQTRLKKINPDIALVTWTTNAGRFGHLLDIPRNMSARMNLLFDAPDQEFWLDETNRGSSIVPAFGVSYVWAVSNHRVAFAEPYLMSRGNPYGKDSFPAHEIERRMMLALTHGAGPSLAILQPDNLKPAVHHCLAEVKKRKPWLTHKSPEQWAAILVSDNTRTFYGRSPGQVEDRYLANVFGFFRAALEEHLPVTLVNDWNLTPADLAKYKVLVLPNAACLSDAQGDAIRKFVERGGGLVASLDTGLCDEFGTPRKAPALTDVLGATHRGVAVAGKIDDKIDENFARTLPPEYWTKRKGVWDFKRGVNPHSFLDTEKLTELLGKALVTFKGPVARVEPLPKSSVDATVRTKDTQEPELPAVVSHRFGAGKVVYLAAGVDAAHYSSSYPYYRLVLTGAVRAVASTPPPVEVSAPMCVQVNTVRQTKNGERLVVHLFNDVNTTAGHGHPAEEVPLREEVIPIHDIEIKLKGYNVKEVRQEPGAQGLKFTKTGDVVTFTVPKLRVHTMAVVELG</sequence>
<dbReference type="Gene3D" id="3.40.50.880">
    <property type="match status" value="1"/>
</dbReference>
<gene>
    <name evidence="2" type="ORF">SOIL9_38520</name>
</gene>
<feature type="domain" description="ThuA-like" evidence="1">
    <location>
        <begin position="444"/>
        <end position="644"/>
    </location>
</feature>
<dbReference type="RefSeq" id="WP_232069667.1">
    <property type="nucleotide sequence ID" value="NZ_LR593886.1"/>
</dbReference>
<dbReference type="EMBL" id="LR593886">
    <property type="protein sequence ID" value="VTR93862.1"/>
    <property type="molecule type" value="Genomic_DNA"/>
</dbReference>